<accession>A0A7I8VBV9</accession>
<evidence type="ECO:0000313" key="2">
    <source>
        <dbReference type="EMBL" id="CAD5113124.1"/>
    </source>
</evidence>
<organism evidence="2 3">
    <name type="scientific">Dimorphilus gyrociliatus</name>
    <dbReference type="NCBI Taxonomy" id="2664684"/>
    <lineage>
        <taxon>Eukaryota</taxon>
        <taxon>Metazoa</taxon>
        <taxon>Spiralia</taxon>
        <taxon>Lophotrochozoa</taxon>
        <taxon>Annelida</taxon>
        <taxon>Polychaeta</taxon>
        <taxon>Polychaeta incertae sedis</taxon>
        <taxon>Dinophilidae</taxon>
        <taxon>Dimorphilus</taxon>
    </lineage>
</organism>
<proteinExistence type="predicted"/>
<feature type="domain" description="PPM-type phosphatase" evidence="1">
    <location>
        <begin position="18"/>
        <end position="357"/>
    </location>
</feature>
<dbReference type="PROSITE" id="PS51746">
    <property type="entry name" value="PPM_2"/>
    <property type="match status" value="1"/>
</dbReference>
<dbReference type="Pfam" id="PF00481">
    <property type="entry name" value="PP2C"/>
    <property type="match status" value="1"/>
</dbReference>
<dbReference type="SUPFAM" id="SSF81606">
    <property type="entry name" value="PP2C-like"/>
    <property type="match status" value="1"/>
</dbReference>
<comment type="caution">
    <text evidence="2">The sequence shown here is derived from an EMBL/GenBank/DDBJ whole genome shotgun (WGS) entry which is preliminary data.</text>
</comment>
<dbReference type="Gene3D" id="3.60.40.10">
    <property type="entry name" value="PPM-type phosphatase domain"/>
    <property type="match status" value="1"/>
</dbReference>
<dbReference type="GO" id="GO:0004722">
    <property type="term" value="F:protein serine/threonine phosphatase activity"/>
    <property type="evidence" value="ECO:0007669"/>
    <property type="project" value="InterPro"/>
</dbReference>
<name>A0A7I8VBV9_9ANNE</name>
<dbReference type="InterPro" id="IPR015655">
    <property type="entry name" value="PP2C"/>
</dbReference>
<dbReference type="Proteomes" id="UP000549394">
    <property type="component" value="Unassembled WGS sequence"/>
</dbReference>
<protein>
    <submittedName>
        <fullName evidence="2">DgyrCDS2314</fullName>
    </submittedName>
</protein>
<dbReference type="OrthoDB" id="10049211at2759"/>
<sequence>MTSDQYWVDDLPLCKLAASGTMSNQRNDVENPCEIHEYEDRKFNFTTNGIGLYGVFNGHSSSKAANFAYQKLPADLILDSDILNHKFNDDKEVENYIRNAFVSLEHGFLDTMDEKLAKRYQLKQQLQYANSDSEKKKVASELINLENSMSGGTQATIALVKDHKLFIANTGCSRAVYCTFDDSNKLNVKQITNEHNLKNINELMRLARCDVNIEALCHKDYIYERNGMFFDCTRCIGDFWLKKEAKTLDILKEATTPPIIADPEVHLHYINSTCPSFLILMTDGVYRALQNATGDDECNSQIAEMILLEFVRHDTMDNVCQAVLQKIADFHRETYLRIGKRKVCTFREDMTLLIRYFDCYTSNISNQAFDPSKSQLANRLKQTMYTSTRPLRLKTISNISTISDNEFLMTQQQSQTTLRAPTAVNSGEYDNVERTTANETTVSNTINFHEPYSRNQYEYDSDGNVIPYVDFSDYSKYLENLDHEKRVKFEESLIVKVDLEDIEEEGGTEPS</sequence>
<evidence type="ECO:0000259" key="1">
    <source>
        <dbReference type="PROSITE" id="PS51746"/>
    </source>
</evidence>
<dbReference type="EMBL" id="CAJFCJ010000003">
    <property type="protein sequence ID" value="CAD5113124.1"/>
    <property type="molecule type" value="Genomic_DNA"/>
</dbReference>
<keyword evidence="3" id="KW-1185">Reference proteome</keyword>
<evidence type="ECO:0000313" key="3">
    <source>
        <dbReference type="Proteomes" id="UP000549394"/>
    </source>
</evidence>
<reference evidence="2 3" key="1">
    <citation type="submission" date="2020-08" db="EMBL/GenBank/DDBJ databases">
        <authorList>
            <person name="Hejnol A."/>
        </authorList>
    </citation>
    <scope>NUCLEOTIDE SEQUENCE [LARGE SCALE GENOMIC DNA]</scope>
</reference>
<dbReference type="PANTHER" id="PTHR13832:SF533">
    <property type="entry name" value="TGF-BETA-ACTIVATED KINASE 1 AND MAP3K7-BINDING PROTEIN 1"/>
    <property type="match status" value="1"/>
</dbReference>
<dbReference type="AlphaFoldDB" id="A0A7I8VBV9"/>
<gene>
    <name evidence="2" type="ORF">DGYR_LOCUS2164</name>
</gene>
<dbReference type="PANTHER" id="PTHR13832">
    <property type="entry name" value="PROTEIN PHOSPHATASE 2C"/>
    <property type="match status" value="1"/>
</dbReference>
<dbReference type="InterPro" id="IPR036457">
    <property type="entry name" value="PPM-type-like_dom_sf"/>
</dbReference>
<dbReference type="SMART" id="SM00332">
    <property type="entry name" value="PP2Cc"/>
    <property type="match status" value="1"/>
</dbReference>
<dbReference type="InterPro" id="IPR001932">
    <property type="entry name" value="PPM-type_phosphatase-like_dom"/>
</dbReference>
<dbReference type="CDD" id="cd00143">
    <property type="entry name" value="PP2Cc"/>
    <property type="match status" value="1"/>
</dbReference>